<dbReference type="CDD" id="cd03198">
    <property type="entry name" value="GST_C_CLIC"/>
    <property type="match status" value="1"/>
</dbReference>
<feature type="domain" description="GST N-terminal" evidence="6">
    <location>
        <begin position="9"/>
        <end position="87"/>
    </location>
</feature>
<evidence type="ECO:0000256" key="2">
    <source>
        <dbReference type="ARBA" id="ARBA00007655"/>
    </source>
</evidence>
<protein>
    <submittedName>
        <fullName evidence="8">Chloride intracellular channel protein 5-like</fullName>
    </submittedName>
</protein>
<keyword evidence="4" id="KW-1133">Transmembrane helix</keyword>
<evidence type="ECO:0000256" key="4">
    <source>
        <dbReference type="ARBA" id="ARBA00022989"/>
    </source>
</evidence>
<evidence type="ECO:0000313" key="7">
    <source>
        <dbReference type="Proteomes" id="UP000694865"/>
    </source>
</evidence>
<dbReference type="SFLD" id="SFLDG00358">
    <property type="entry name" value="Main_(cytGST)"/>
    <property type="match status" value="1"/>
</dbReference>
<evidence type="ECO:0000313" key="8">
    <source>
        <dbReference type="RefSeq" id="XP_002735493.1"/>
    </source>
</evidence>
<dbReference type="InterPro" id="IPR036249">
    <property type="entry name" value="Thioredoxin-like_sf"/>
</dbReference>
<keyword evidence="7" id="KW-1185">Reference proteome</keyword>
<dbReference type="SUPFAM" id="SSF52833">
    <property type="entry name" value="Thioredoxin-like"/>
    <property type="match status" value="1"/>
</dbReference>
<dbReference type="SFLD" id="SFLDS00019">
    <property type="entry name" value="Glutathione_Transferase_(cytos"/>
    <property type="match status" value="1"/>
</dbReference>
<dbReference type="GeneID" id="100367522"/>
<evidence type="ECO:0000256" key="1">
    <source>
        <dbReference type="ARBA" id="ARBA00004167"/>
    </source>
</evidence>
<comment type="subcellular location">
    <subcellularLocation>
        <location evidence="1">Membrane</location>
        <topology evidence="1">Single-pass membrane protein</topology>
    </subcellularLocation>
</comment>
<dbReference type="Gene3D" id="3.40.30.10">
    <property type="entry name" value="Glutaredoxin"/>
    <property type="match status" value="1"/>
</dbReference>
<proteinExistence type="inferred from homology"/>
<comment type="similarity">
    <text evidence="2">Belongs to the chloride channel CLIC family.</text>
</comment>
<dbReference type="Pfam" id="PF22441">
    <property type="entry name" value="CLIC-like_N"/>
    <property type="match status" value="1"/>
</dbReference>
<dbReference type="PANTHER" id="PTHR43920:SF5">
    <property type="entry name" value="CHLORIDE INTRACELLULAR CHANNEL CLIC"/>
    <property type="match status" value="1"/>
</dbReference>
<dbReference type="PANTHER" id="PTHR43920">
    <property type="entry name" value="CHLORIDE INTRACELLULAR CHANNEL, ISOFORM A"/>
    <property type="match status" value="1"/>
</dbReference>
<keyword evidence="3" id="KW-0812">Transmembrane</keyword>
<dbReference type="SUPFAM" id="SSF47616">
    <property type="entry name" value="GST C-terminal domain-like"/>
    <property type="match status" value="1"/>
</dbReference>
<name>A0ABM0GR52_SACKO</name>
<gene>
    <name evidence="8" type="primary">LOC100367522</name>
</gene>
<dbReference type="InterPro" id="IPR040079">
    <property type="entry name" value="Glutathione_S-Trfase"/>
</dbReference>
<dbReference type="PROSITE" id="PS50404">
    <property type="entry name" value="GST_NTER"/>
    <property type="match status" value="1"/>
</dbReference>
<dbReference type="Proteomes" id="UP000694865">
    <property type="component" value="Unplaced"/>
</dbReference>
<dbReference type="Gene3D" id="1.20.1050.10">
    <property type="match status" value="1"/>
</dbReference>
<dbReference type="InterPro" id="IPR053823">
    <property type="entry name" value="CLIC_N"/>
</dbReference>
<dbReference type="InterPro" id="IPR036282">
    <property type="entry name" value="Glutathione-S-Trfase_C_sf"/>
</dbReference>
<dbReference type="InterPro" id="IPR004045">
    <property type="entry name" value="Glutathione_S-Trfase_N"/>
</dbReference>
<reference evidence="8" key="1">
    <citation type="submission" date="2025-08" db="UniProtKB">
        <authorList>
            <consortium name="RefSeq"/>
        </authorList>
    </citation>
    <scope>IDENTIFICATION</scope>
    <source>
        <tissue evidence="8">Testes</tissue>
    </source>
</reference>
<evidence type="ECO:0000256" key="3">
    <source>
        <dbReference type="ARBA" id="ARBA00022692"/>
    </source>
</evidence>
<evidence type="ECO:0000259" key="6">
    <source>
        <dbReference type="PROSITE" id="PS50404"/>
    </source>
</evidence>
<dbReference type="RefSeq" id="XP_002735493.1">
    <property type="nucleotide sequence ID" value="XM_002735447.2"/>
</dbReference>
<organism evidence="7 8">
    <name type="scientific">Saccoglossus kowalevskii</name>
    <name type="common">Acorn worm</name>
    <dbReference type="NCBI Taxonomy" id="10224"/>
    <lineage>
        <taxon>Eukaryota</taxon>
        <taxon>Metazoa</taxon>
        <taxon>Hemichordata</taxon>
        <taxon>Enteropneusta</taxon>
        <taxon>Harrimaniidae</taxon>
        <taxon>Saccoglossus</taxon>
    </lineage>
</organism>
<keyword evidence="5" id="KW-0472">Membrane</keyword>
<evidence type="ECO:0000256" key="5">
    <source>
        <dbReference type="ARBA" id="ARBA00023136"/>
    </source>
</evidence>
<accession>A0ABM0GR52</accession>
<sequence length="220" mass="24639">MDIELFVKAGTDGKSLGDCPFSHRIQMILQLKGLEYKLIPVNMKIKPRGFLDISPAGKVPVLTHDGGRMDDSTAIAEYLETTFPEPKLRADNVAADNAGDRLFHKFAAVLKNRDASAEVHLKNALLTEVRKLNNFLSNSPGVYLDGDTLKLPDCNILPKLYHLKVAAKHFKDFEIPDEMDVLKTYMATAFQTEVFKTTAYPEEEIINGWADHLGVPVKRR</sequence>